<keyword evidence="3" id="KW-1185">Reference proteome</keyword>
<dbReference type="InParanoid" id="A0A369JMK8"/>
<reference evidence="2" key="1">
    <citation type="submission" date="2018-04" db="EMBL/GenBank/DDBJ databases">
        <title>Whole genome sequencing of Hypsizygus marmoreus.</title>
        <authorList>
            <person name="Choi I.-G."/>
            <person name="Min B."/>
            <person name="Kim J.-G."/>
            <person name="Kim S."/>
            <person name="Oh Y.-L."/>
            <person name="Kong W.-S."/>
            <person name="Park H."/>
            <person name="Jeong J."/>
            <person name="Song E.-S."/>
        </authorList>
    </citation>
    <scope>NUCLEOTIDE SEQUENCE [LARGE SCALE GENOMIC DNA]</scope>
    <source>
        <strain evidence="2">51987-8</strain>
    </source>
</reference>
<evidence type="ECO:0000313" key="3">
    <source>
        <dbReference type="Proteomes" id="UP000076154"/>
    </source>
</evidence>
<proteinExistence type="predicted"/>
<dbReference type="EMBL" id="LUEZ02000048">
    <property type="protein sequence ID" value="RDB23088.1"/>
    <property type="molecule type" value="Genomic_DNA"/>
</dbReference>
<name>A0A369JMK8_HYPMA</name>
<dbReference type="AlphaFoldDB" id="A0A369JMK8"/>
<gene>
    <name evidence="2" type="ORF">Hypma_009898</name>
</gene>
<evidence type="ECO:0000313" key="2">
    <source>
        <dbReference type="EMBL" id="RDB23088.1"/>
    </source>
</evidence>
<feature type="compositionally biased region" description="Polar residues" evidence="1">
    <location>
        <begin position="57"/>
        <end position="66"/>
    </location>
</feature>
<dbReference type="Proteomes" id="UP000076154">
    <property type="component" value="Unassembled WGS sequence"/>
</dbReference>
<sequence length="90" mass="9857">MTNEIIAVLGRIHSKQRTGSSVLEQVRYDIEISSRSLYATSGACVQPKMSEERTHQRSVVGSTSATDDGVKGSVYSEIGRKLAVEVETKR</sequence>
<organism evidence="2 3">
    <name type="scientific">Hypsizygus marmoreus</name>
    <name type="common">White beech mushroom</name>
    <name type="synonym">Agaricus marmoreus</name>
    <dbReference type="NCBI Taxonomy" id="39966"/>
    <lineage>
        <taxon>Eukaryota</taxon>
        <taxon>Fungi</taxon>
        <taxon>Dikarya</taxon>
        <taxon>Basidiomycota</taxon>
        <taxon>Agaricomycotina</taxon>
        <taxon>Agaricomycetes</taxon>
        <taxon>Agaricomycetidae</taxon>
        <taxon>Agaricales</taxon>
        <taxon>Tricholomatineae</taxon>
        <taxon>Lyophyllaceae</taxon>
        <taxon>Hypsizygus</taxon>
    </lineage>
</organism>
<feature type="region of interest" description="Disordered" evidence="1">
    <location>
        <begin position="48"/>
        <end position="71"/>
    </location>
</feature>
<evidence type="ECO:0000256" key="1">
    <source>
        <dbReference type="SAM" id="MobiDB-lite"/>
    </source>
</evidence>
<accession>A0A369JMK8</accession>
<comment type="caution">
    <text evidence="2">The sequence shown here is derived from an EMBL/GenBank/DDBJ whole genome shotgun (WGS) entry which is preliminary data.</text>
</comment>
<protein>
    <submittedName>
        <fullName evidence="2">Uncharacterized protein</fullName>
    </submittedName>
</protein>